<dbReference type="AlphaFoldDB" id="A0A139AM32"/>
<name>A0A139AM32_GONPJ</name>
<dbReference type="InterPro" id="IPR001810">
    <property type="entry name" value="F-box_dom"/>
</dbReference>
<dbReference type="EMBL" id="KQ965745">
    <property type="protein sequence ID" value="KXS17819.1"/>
    <property type="molecule type" value="Genomic_DNA"/>
</dbReference>
<evidence type="ECO:0000313" key="3">
    <source>
        <dbReference type="Proteomes" id="UP000070544"/>
    </source>
</evidence>
<organism evidence="2 3">
    <name type="scientific">Gonapodya prolifera (strain JEL478)</name>
    <name type="common">Monoblepharis prolifera</name>
    <dbReference type="NCBI Taxonomy" id="1344416"/>
    <lineage>
        <taxon>Eukaryota</taxon>
        <taxon>Fungi</taxon>
        <taxon>Fungi incertae sedis</taxon>
        <taxon>Chytridiomycota</taxon>
        <taxon>Chytridiomycota incertae sedis</taxon>
        <taxon>Monoblepharidomycetes</taxon>
        <taxon>Monoblepharidales</taxon>
        <taxon>Gonapodyaceae</taxon>
        <taxon>Gonapodya</taxon>
    </lineage>
</organism>
<proteinExistence type="predicted"/>
<reference evidence="2 3" key="1">
    <citation type="journal article" date="2015" name="Genome Biol. Evol.">
        <title>Phylogenomic analyses indicate that early fungi evolved digesting cell walls of algal ancestors of land plants.</title>
        <authorList>
            <person name="Chang Y."/>
            <person name="Wang S."/>
            <person name="Sekimoto S."/>
            <person name="Aerts A.L."/>
            <person name="Choi C."/>
            <person name="Clum A."/>
            <person name="LaButti K.M."/>
            <person name="Lindquist E.A."/>
            <person name="Yee Ngan C."/>
            <person name="Ohm R.A."/>
            <person name="Salamov A.A."/>
            <person name="Grigoriev I.V."/>
            <person name="Spatafora J.W."/>
            <person name="Berbee M.L."/>
        </authorList>
    </citation>
    <scope>NUCLEOTIDE SEQUENCE [LARGE SCALE GENOMIC DNA]</scope>
    <source>
        <strain evidence="2 3">JEL478</strain>
    </source>
</reference>
<dbReference type="SUPFAM" id="SSF81383">
    <property type="entry name" value="F-box domain"/>
    <property type="match status" value="1"/>
</dbReference>
<sequence length="150" mass="16826">MLSSTSLLHLPVETMRGVCQFLSTTDLLRVARCNVAIRREAASERLFIRLSFMDNETQSDIGFVEAMYSIACLLADEGEELPIVMARLFSRARSVSITGSVRITIRTLLSVITWPNLCECWIPTQALSSCWTLLVALLLELPYLANSKIR</sequence>
<dbReference type="PROSITE" id="PS50181">
    <property type="entry name" value="FBOX"/>
    <property type="match status" value="1"/>
</dbReference>
<gene>
    <name evidence="2" type="ORF">M427DRAFT_68297</name>
</gene>
<accession>A0A139AM32</accession>
<dbReference type="OrthoDB" id="3219396at2759"/>
<dbReference type="Proteomes" id="UP000070544">
    <property type="component" value="Unassembled WGS sequence"/>
</dbReference>
<evidence type="ECO:0000259" key="1">
    <source>
        <dbReference type="PROSITE" id="PS50181"/>
    </source>
</evidence>
<dbReference type="InterPro" id="IPR036047">
    <property type="entry name" value="F-box-like_dom_sf"/>
</dbReference>
<evidence type="ECO:0000313" key="2">
    <source>
        <dbReference type="EMBL" id="KXS17819.1"/>
    </source>
</evidence>
<keyword evidence="3" id="KW-1185">Reference proteome</keyword>
<feature type="domain" description="F-box" evidence="1">
    <location>
        <begin position="4"/>
        <end position="50"/>
    </location>
</feature>
<protein>
    <recommendedName>
        <fullName evidence="1">F-box domain-containing protein</fullName>
    </recommendedName>
</protein>